<evidence type="ECO:0000256" key="2">
    <source>
        <dbReference type="SAM" id="Phobius"/>
    </source>
</evidence>
<dbReference type="AlphaFoldDB" id="A0A6C0HYY7"/>
<keyword evidence="2" id="KW-0472">Membrane</keyword>
<feature type="compositionally biased region" description="Polar residues" evidence="1">
    <location>
        <begin position="116"/>
        <end position="126"/>
    </location>
</feature>
<feature type="region of interest" description="Disordered" evidence="1">
    <location>
        <begin position="115"/>
        <end position="137"/>
    </location>
</feature>
<organism evidence="3">
    <name type="scientific">viral metagenome</name>
    <dbReference type="NCBI Taxonomy" id="1070528"/>
    <lineage>
        <taxon>unclassified sequences</taxon>
        <taxon>metagenomes</taxon>
        <taxon>organismal metagenomes</taxon>
    </lineage>
</organism>
<dbReference type="EMBL" id="MN740057">
    <property type="protein sequence ID" value="QHT85968.1"/>
    <property type="molecule type" value="Genomic_DNA"/>
</dbReference>
<feature type="transmembrane region" description="Helical" evidence="2">
    <location>
        <begin position="25"/>
        <end position="45"/>
    </location>
</feature>
<evidence type="ECO:0000313" key="3">
    <source>
        <dbReference type="EMBL" id="QHT85968.1"/>
    </source>
</evidence>
<evidence type="ECO:0000256" key="1">
    <source>
        <dbReference type="SAM" id="MobiDB-lite"/>
    </source>
</evidence>
<proteinExistence type="predicted"/>
<accession>A0A6C0HYY7</accession>
<keyword evidence="2" id="KW-0812">Transmembrane</keyword>
<keyword evidence="2" id="KW-1133">Transmembrane helix</keyword>
<reference evidence="3" key="1">
    <citation type="journal article" date="2020" name="Nature">
        <title>Giant virus diversity and host interactions through global metagenomics.</title>
        <authorList>
            <person name="Schulz F."/>
            <person name="Roux S."/>
            <person name="Paez-Espino D."/>
            <person name="Jungbluth S."/>
            <person name="Walsh D.A."/>
            <person name="Denef V.J."/>
            <person name="McMahon K.D."/>
            <person name="Konstantinidis K.T."/>
            <person name="Eloe-Fadrosh E.A."/>
            <person name="Kyrpides N.C."/>
            <person name="Woyke T."/>
        </authorList>
    </citation>
    <scope>NUCLEOTIDE SEQUENCE</scope>
    <source>
        <strain evidence="3">GVMAG-M-3300023184-184</strain>
    </source>
</reference>
<name>A0A6C0HYY7_9ZZZZ</name>
<protein>
    <submittedName>
        <fullName evidence="3">Uncharacterized protein</fullName>
    </submittedName>
</protein>
<sequence>MENTNITQPKIGYSNTQPNDIMKNMIIIILAVVLIFSLLGVNIFISVGNFIQQIIDIFNPLIQKTLSELGFASGSLINTSADTVSTISKSGVDIATGTLHQVGDLLKKASKHDLDQSINNRSNTQPEVKPDHANSNIQESTTKSQWCLVGEYQGRRGCVEINKSEKCLSGQVFPNQKMCLNPTLSQNKMP</sequence>